<dbReference type="HOGENOM" id="CLU_3216456_0_0_9"/>
<protein>
    <submittedName>
        <fullName evidence="1">Uncharacterized protein</fullName>
    </submittedName>
</protein>
<proteinExistence type="predicted"/>
<evidence type="ECO:0000313" key="1">
    <source>
        <dbReference type="EMBL" id="CBK95948.1"/>
    </source>
</evidence>
<dbReference type="BioCyc" id="ESIR657319:G136K-584-MONOMER"/>
<sequence>MKDEFVYSIGVWGQRHYNYLKKNSPTVINVMRMNGTLEKMSSRY</sequence>
<gene>
    <name evidence="1" type="ORF">EUS_06820</name>
</gene>
<dbReference type="EMBL" id="FP929044">
    <property type="protein sequence ID" value="CBK95948.1"/>
    <property type="molecule type" value="Genomic_DNA"/>
</dbReference>
<organism evidence="1 2">
    <name type="scientific">[Eubacterium] siraeum 70/3</name>
    <dbReference type="NCBI Taxonomy" id="657319"/>
    <lineage>
        <taxon>Bacteria</taxon>
        <taxon>Bacillati</taxon>
        <taxon>Bacillota</taxon>
        <taxon>Clostridia</taxon>
        <taxon>Eubacteriales</taxon>
        <taxon>Oscillospiraceae</taxon>
        <taxon>Oscillospiraceae incertae sedis</taxon>
    </lineage>
</organism>
<dbReference type="Proteomes" id="UP000008803">
    <property type="component" value="Chromosome"/>
</dbReference>
<name>D4JS79_9FIRM</name>
<reference evidence="1 2" key="2">
    <citation type="submission" date="2010-03" db="EMBL/GenBank/DDBJ databases">
        <authorList>
            <person name="Pajon A."/>
        </authorList>
    </citation>
    <scope>NUCLEOTIDE SEQUENCE [LARGE SCALE GENOMIC DNA]</scope>
    <source>
        <strain evidence="1 2">70/3</strain>
    </source>
</reference>
<accession>D4JS79</accession>
<reference evidence="1 2" key="1">
    <citation type="submission" date="2010-03" db="EMBL/GenBank/DDBJ databases">
        <title>The genome sequence of Eubacterium siraeum 70/3.</title>
        <authorList>
            <consortium name="metaHIT consortium -- http://www.metahit.eu/"/>
            <person name="Pajon A."/>
            <person name="Turner K."/>
            <person name="Parkhill J."/>
            <person name="Duncan S."/>
            <person name="Flint H."/>
        </authorList>
    </citation>
    <scope>NUCLEOTIDE SEQUENCE [LARGE SCALE GENOMIC DNA]</scope>
    <source>
        <strain evidence="1 2">70/3</strain>
    </source>
</reference>
<evidence type="ECO:0000313" key="2">
    <source>
        <dbReference type="Proteomes" id="UP000008803"/>
    </source>
</evidence>
<dbReference type="KEGG" id="esu:EUS_06820"/>
<dbReference type="AlphaFoldDB" id="D4JS79"/>